<evidence type="ECO:0000256" key="1">
    <source>
        <dbReference type="SAM" id="MobiDB-lite"/>
    </source>
</evidence>
<accession>A0A4S8VBR1</accession>
<dbReference type="Proteomes" id="UP000308014">
    <property type="component" value="Unassembled WGS sequence"/>
</dbReference>
<feature type="region of interest" description="Disordered" evidence="1">
    <location>
        <begin position="137"/>
        <end position="201"/>
    </location>
</feature>
<protein>
    <recommendedName>
        <fullName evidence="4">C2H2-type domain-containing protein</fullName>
    </recommendedName>
</protein>
<comment type="caution">
    <text evidence="2">The sequence shown here is derived from an EMBL/GenBank/DDBJ whole genome shotgun (WGS) entry which is preliminary data.</text>
</comment>
<evidence type="ECO:0000313" key="2">
    <source>
        <dbReference type="EMBL" id="THW08852.1"/>
    </source>
</evidence>
<organism evidence="2 3">
    <name type="scientific">Aureobasidium pullulans</name>
    <name type="common">Black yeast</name>
    <name type="synonym">Pullularia pullulans</name>
    <dbReference type="NCBI Taxonomy" id="5580"/>
    <lineage>
        <taxon>Eukaryota</taxon>
        <taxon>Fungi</taxon>
        <taxon>Dikarya</taxon>
        <taxon>Ascomycota</taxon>
        <taxon>Pezizomycotina</taxon>
        <taxon>Dothideomycetes</taxon>
        <taxon>Dothideomycetidae</taxon>
        <taxon>Dothideales</taxon>
        <taxon>Saccotheciaceae</taxon>
        <taxon>Aureobasidium</taxon>
    </lineage>
</organism>
<evidence type="ECO:0000313" key="3">
    <source>
        <dbReference type="Proteomes" id="UP000308014"/>
    </source>
</evidence>
<feature type="compositionally biased region" description="Polar residues" evidence="1">
    <location>
        <begin position="148"/>
        <end position="186"/>
    </location>
</feature>
<proteinExistence type="predicted"/>
<gene>
    <name evidence="2" type="ORF">D6D24_08863</name>
</gene>
<dbReference type="AlphaFoldDB" id="A0A4S8VBR1"/>
<reference evidence="2 3" key="1">
    <citation type="submission" date="2018-10" db="EMBL/GenBank/DDBJ databases">
        <title>Fifty Aureobasidium pullulans genomes reveal a recombining polyextremotolerant generalist.</title>
        <authorList>
            <person name="Gostincar C."/>
            <person name="Turk M."/>
            <person name="Zajc J."/>
            <person name="Gunde-Cimerman N."/>
        </authorList>
    </citation>
    <scope>NUCLEOTIDE SEQUENCE [LARGE SCALE GENOMIC DNA]</scope>
    <source>
        <strain evidence="2 3">EXF-11318</strain>
    </source>
</reference>
<feature type="compositionally biased region" description="Low complexity" evidence="1">
    <location>
        <begin position="187"/>
        <end position="199"/>
    </location>
</feature>
<name>A0A4S8VBR1_AURPU</name>
<evidence type="ECO:0008006" key="4">
    <source>
        <dbReference type="Google" id="ProtNLM"/>
    </source>
</evidence>
<sequence length="276" mass="30910">MDPSEQDLTRANRYLVQPLAPGMDSSWYYPIPYVDFAGLPLTQSDGLDISNWSISASHPRGASYLVTPPAPQPQTWDTLDQGQTNYQYTGNAIISPPQHTSSATAPQTPIAENFQLTEPNLDPWMWEVATPMTTGIYSRRPSHHSDPGFSTQSFSQDGPTQISFPDTLSRTVSDAITTPRTDLSYTPGQSSSPPAGSSSRNRHIIRCYDHGCNGRTFSSISNLRRHQRERAGQSAVCFCPRCGAPFYRRWTRDHHVMRMSCLRVPRWSGWSQNQNT</sequence>
<dbReference type="EMBL" id="QZAJ01000547">
    <property type="protein sequence ID" value="THW08852.1"/>
    <property type="molecule type" value="Genomic_DNA"/>
</dbReference>